<evidence type="ECO:0000256" key="1">
    <source>
        <dbReference type="SAM" id="MobiDB-lite"/>
    </source>
</evidence>
<comment type="caution">
    <text evidence="2">The sequence shown here is derived from an EMBL/GenBank/DDBJ whole genome shotgun (WGS) entry which is preliminary data.</text>
</comment>
<reference evidence="2 3" key="1">
    <citation type="submission" date="2021-06" db="EMBL/GenBank/DDBJ databases">
        <authorList>
            <person name="Kallberg Y."/>
            <person name="Tangrot J."/>
            <person name="Rosling A."/>
        </authorList>
    </citation>
    <scope>NUCLEOTIDE SEQUENCE [LARGE SCALE GENOMIC DNA]</scope>
    <source>
        <strain evidence="2 3">120-4 pot B 10/14</strain>
    </source>
</reference>
<dbReference type="Proteomes" id="UP000789901">
    <property type="component" value="Unassembled WGS sequence"/>
</dbReference>
<protein>
    <submittedName>
        <fullName evidence="2">33263_t:CDS:1</fullName>
    </submittedName>
</protein>
<feature type="region of interest" description="Disordered" evidence="1">
    <location>
        <begin position="52"/>
        <end position="73"/>
    </location>
</feature>
<evidence type="ECO:0000313" key="2">
    <source>
        <dbReference type="EMBL" id="CAG8800877.1"/>
    </source>
</evidence>
<proteinExistence type="predicted"/>
<keyword evidence="3" id="KW-1185">Reference proteome</keyword>
<feature type="non-terminal residue" evidence="2">
    <location>
        <position position="108"/>
    </location>
</feature>
<organism evidence="2 3">
    <name type="scientific">Gigaspora margarita</name>
    <dbReference type="NCBI Taxonomy" id="4874"/>
    <lineage>
        <taxon>Eukaryota</taxon>
        <taxon>Fungi</taxon>
        <taxon>Fungi incertae sedis</taxon>
        <taxon>Mucoromycota</taxon>
        <taxon>Glomeromycotina</taxon>
        <taxon>Glomeromycetes</taxon>
        <taxon>Diversisporales</taxon>
        <taxon>Gigasporaceae</taxon>
        <taxon>Gigaspora</taxon>
    </lineage>
</organism>
<sequence length="108" mass="12339">MSVNYDWILTALAARLNKPTVQILPQVRNVNLCDLEDTGYYPKRDDAFVTPMARHQPYSTQRPRRNLKKSESKAEEKLRINLLKFEPVIPHICDTSASPRSPASMTSP</sequence>
<gene>
    <name evidence="2" type="ORF">GMARGA_LOCUS23069</name>
</gene>
<name>A0ABN7VUP7_GIGMA</name>
<accession>A0ABN7VUP7</accession>
<dbReference type="EMBL" id="CAJVQB010023010">
    <property type="protein sequence ID" value="CAG8800877.1"/>
    <property type="molecule type" value="Genomic_DNA"/>
</dbReference>
<evidence type="ECO:0000313" key="3">
    <source>
        <dbReference type="Proteomes" id="UP000789901"/>
    </source>
</evidence>